<dbReference type="GO" id="GO:0019901">
    <property type="term" value="F:protein kinase binding"/>
    <property type="evidence" value="ECO:0007669"/>
    <property type="project" value="InterPro"/>
</dbReference>
<dbReference type="Proteomes" id="UP000717996">
    <property type="component" value="Unassembled WGS sequence"/>
</dbReference>
<dbReference type="Gene3D" id="1.10.472.10">
    <property type="entry name" value="Cyclin-like"/>
    <property type="match status" value="1"/>
</dbReference>
<protein>
    <recommendedName>
        <fullName evidence="4">Cyclin-like domain-containing protein</fullName>
    </recommendedName>
</protein>
<dbReference type="OrthoDB" id="244495at2759"/>
<dbReference type="OMA" id="YEVNESF"/>
<proteinExistence type="predicted"/>
<feature type="compositionally biased region" description="Polar residues" evidence="1">
    <location>
        <begin position="426"/>
        <end position="437"/>
    </location>
</feature>
<feature type="compositionally biased region" description="Low complexity" evidence="1">
    <location>
        <begin position="481"/>
        <end position="498"/>
    </location>
</feature>
<comment type="caution">
    <text evidence="2">The sequence shown here is derived from an EMBL/GenBank/DDBJ whole genome shotgun (WGS) entry which is preliminary data.</text>
</comment>
<reference evidence="2" key="1">
    <citation type="journal article" date="2020" name="Microb. Genom.">
        <title>Genetic diversity of clinical and environmental Mucorales isolates obtained from an investigation of mucormycosis cases among solid organ transplant recipients.</title>
        <authorList>
            <person name="Nguyen M.H."/>
            <person name="Kaul D."/>
            <person name="Muto C."/>
            <person name="Cheng S.J."/>
            <person name="Richter R.A."/>
            <person name="Bruno V.M."/>
            <person name="Liu G."/>
            <person name="Beyhan S."/>
            <person name="Sundermann A.J."/>
            <person name="Mounaud S."/>
            <person name="Pasculle A.W."/>
            <person name="Nierman W.C."/>
            <person name="Driscoll E."/>
            <person name="Cumbie R."/>
            <person name="Clancy C.J."/>
            <person name="Dupont C.L."/>
        </authorList>
    </citation>
    <scope>NUCLEOTIDE SEQUENCE</scope>
    <source>
        <strain evidence="2">GL16</strain>
    </source>
</reference>
<sequence>MYSQHSQHPLRPQQPSLPAPPPQQQKMVHYPTAMDTTYNSSVAPYTSNTVVRHSGLPPPPPPPHHYTMPPEPAPNASDANIPPLSIPELADFASMMVYLMWHARRPSVMALHDLSKTITSTQPTGDYQLGHSKETATIANRVSAAFKKFCKQVLTATQLSESVILLALKYIAMLLQYNPSIQGAEGSEYRLFTVALMLGNKFLDDNTFTNKTWSEVTGMKVRDLNVMELEFLDVLRFKLFVKNDEFDRWKAALLLFRHQLLNADDHLLEESFKGIVNVQQQQNQQQQYQLMLILSKAQLPHFPTQPLNRPLTRVPLRIPVQPVWRHHQNAMPTPTSTTTTSASDYYHYPKTAPTNNNNTYKSTYQQQQQQQPPLSIQQQQQPVPIQQQQSTYPPQQQQPTYPPQQQQQPTYPPPQQQQQPTRPVGSYNSYYASSTPTMMDGYYGNNSNSRPPPPPSQQPIRTNKASYYTEPANDYTPTHLYPRTNHNPNTNTNLNYPQTYVPHHQKQQAPPPYNTNGHNGQYRRVNGPVPEDPLSAMESYRNHIK</sequence>
<evidence type="ECO:0000256" key="1">
    <source>
        <dbReference type="SAM" id="MobiDB-lite"/>
    </source>
</evidence>
<dbReference type="InterPro" id="IPR036915">
    <property type="entry name" value="Cyclin-like_sf"/>
</dbReference>
<dbReference type="EMBL" id="JAANIT010000465">
    <property type="protein sequence ID" value="KAG1547456.1"/>
    <property type="molecule type" value="Genomic_DNA"/>
</dbReference>
<dbReference type="InterPro" id="IPR013922">
    <property type="entry name" value="Cyclin_PHO80-like"/>
</dbReference>
<accession>A0A9P6YGH1</accession>
<feature type="compositionally biased region" description="Polar residues" evidence="1">
    <location>
        <begin position="352"/>
        <end position="364"/>
    </location>
</feature>
<dbReference type="Pfam" id="PF08613">
    <property type="entry name" value="Cyclin"/>
    <property type="match status" value="1"/>
</dbReference>
<organism evidence="2 3">
    <name type="scientific">Rhizopus oryzae</name>
    <name type="common">Mucormycosis agent</name>
    <name type="synonym">Rhizopus arrhizus var. delemar</name>
    <dbReference type="NCBI Taxonomy" id="64495"/>
    <lineage>
        <taxon>Eukaryota</taxon>
        <taxon>Fungi</taxon>
        <taxon>Fungi incertae sedis</taxon>
        <taxon>Mucoromycota</taxon>
        <taxon>Mucoromycotina</taxon>
        <taxon>Mucoromycetes</taxon>
        <taxon>Mucorales</taxon>
        <taxon>Mucorineae</taxon>
        <taxon>Rhizopodaceae</taxon>
        <taxon>Rhizopus</taxon>
    </lineage>
</organism>
<dbReference type="GO" id="GO:0005634">
    <property type="term" value="C:nucleus"/>
    <property type="evidence" value="ECO:0007669"/>
    <property type="project" value="TreeGrafter"/>
</dbReference>
<name>A0A9P6YGH1_RHIOR</name>
<feature type="compositionally biased region" description="Low complexity" evidence="1">
    <location>
        <begin position="365"/>
        <end position="409"/>
    </location>
</feature>
<feature type="region of interest" description="Disordered" evidence="1">
    <location>
        <begin position="49"/>
        <end position="80"/>
    </location>
</feature>
<evidence type="ECO:0000313" key="2">
    <source>
        <dbReference type="EMBL" id="KAG1547456.1"/>
    </source>
</evidence>
<feature type="compositionally biased region" description="Pro residues" evidence="1">
    <location>
        <begin position="56"/>
        <end position="73"/>
    </location>
</feature>
<feature type="region of interest" description="Disordered" evidence="1">
    <location>
        <begin position="523"/>
        <end position="545"/>
    </location>
</feature>
<dbReference type="AlphaFoldDB" id="A0A9P6YGH1"/>
<evidence type="ECO:0008006" key="4">
    <source>
        <dbReference type="Google" id="ProtNLM"/>
    </source>
</evidence>
<feature type="region of interest" description="Disordered" evidence="1">
    <location>
        <begin position="1"/>
        <end position="30"/>
    </location>
</feature>
<feature type="compositionally biased region" description="Low complexity" evidence="1">
    <location>
        <begin position="332"/>
        <end position="341"/>
    </location>
</feature>
<gene>
    <name evidence="2" type="ORF">G6F51_004259</name>
</gene>
<evidence type="ECO:0000313" key="3">
    <source>
        <dbReference type="Proteomes" id="UP000717996"/>
    </source>
</evidence>
<dbReference type="SUPFAM" id="SSF47954">
    <property type="entry name" value="Cyclin-like"/>
    <property type="match status" value="1"/>
</dbReference>
<dbReference type="PANTHER" id="PTHR15615">
    <property type="match status" value="1"/>
</dbReference>
<feature type="region of interest" description="Disordered" evidence="1">
    <location>
        <begin position="325"/>
        <end position="498"/>
    </location>
</feature>
<dbReference type="GO" id="GO:0016538">
    <property type="term" value="F:cyclin-dependent protein serine/threonine kinase regulator activity"/>
    <property type="evidence" value="ECO:0007669"/>
    <property type="project" value="TreeGrafter"/>
</dbReference>
<dbReference type="CDD" id="cd20557">
    <property type="entry name" value="CYCLIN_ScPCL1-like"/>
    <property type="match status" value="1"/>
</dbReference>
<dbReference type="GO" id="GO:0000307">
    <property type="term" value="C:cyclin-dependent protein kinase holoenzyme complex"/>
    <property type="evidence" value="ECO:0007669"/>
    <property type="project" value="TreeGrafter"/>
</dbReference>
<dbReference type="PANTHER" id="PTHR15615:SF27">
    <property type="entry name" value="PHO85 CYCLIN CLG1"/>
    <property type="match status" value="1"/>
</dbReference>